<dbReference type="InterPro" id="IPR000421">
    <property type="entry name" value="FA58C"/>
</dbReference>
<evidence type="ECO:0000313" key="9">
    <source>
        <dbReference type="Proteomes" id="UP000560000"/>
    </source>
</evidence>
<evidence type="ECO:0000256" key="3">
    <source>
        <dbReference type="ARBA" id="ARBA00023295"/>
    </source>
</evidence>
<sequence>MSSRMLVTHSFAPLCKRLHPLLAVLLLVLTVPQARASADHEASARPTYANPVDVDYRYNYEQMNEGISYRTGADPAVVYFKGVYYLFQTLADGYWRSTDLAHWTFVKPDKWPFDSEVAPATLVADGKLFLMRATMRPEPLLYSTDPKSGHWDFWSRWLPMVPKTTWPGKPILPGRLPSGPWDPGLFQDDDGKVYLYWGSSNVHPLYGIEMNLALDKAAEGEGKRITYPGEPVTLIKLHPDEHGWERFGRDHSDTTIAPFIEGAWMNKHGGRYYLQYAAPGTEYNVYATGVYTSDKPLGPFHYAPYNPIGYKPGGFTQGAGHGSTFQGAHGNWWNTGTSWIGTNWTFERRIGLYPAGFTADGQMWVNTRFGDFPHYVPDHKLQPGESTFTGWMLLSYRKHATASSQIADHGPALATDENPRTFWVAAKNAPGQTLTVDLGGPRTVRAVQVNYADYKAGRYGDAPDIVTRFRLLGSVDGTHWHTLADLSKSQRGRADAYLPLKRAQTLRYIRYVHIHVGSKHLAIADLRVFGNEAGPPPSPPVLVSAKRLVDARVAQITWKPVPGAVGYNLRWGLARDRLFETYQRFADQPTTLKLTSLNKGVRYVVAVEAFDERGVSRLSKTMVLKP</sequence>
<feature type="signal peptide" evidence="5">
    <location>
        <begin position="1"/>
        <end position="36"/>
    </location>
</feature>
<evidence type="ECO:0000259" key="6">
    <source>
        <dbReference type="PROSITE" id="PS50022"/>
    </source>
</evidence>
<feature type="domain" description="F5/8 type C" evidence="6">
    <location>
        <begin position="380"/>
        <end position="531"/>
    </location>
</feature>
<dbReference type="SUPFAM" id="SSF49785">
    <property type="entry name" value="Galactose-binding domain-like"/>
    <property type="match status" value="1"/>
</dbReference>
<feature type="domain" description="Fibronectin type-III" evidence="7">
    <location>
        <begin position="536"/>
        <end position="626"/>
    </location>
</feature>
<dbReference type="SUPFAM" id="SSF49265">
    <property type="entry name" value="Fibronectin type III"/>
    <property type="match status" value="1"/>
</dbReference>
<dbReference type="PANTHER" id="PTHR42812:SF14">
    <property type="entry name" value="SECRETED PROTEIN"/>
    <property type="match status" value="1"/>
</dbReference>
<dbReference type="Gene3D" id="2.60.120.260">
    <property type="entry name" value="Galactose-binding domain-like"/>
    <property type="match status" value="1"/>
</dbReference>
<dbReference type="Pfam" id="PF04616">
    <property type="entry name" value="Glyco_hydro_43"/>
    <property type="match status" value="1"/>
</dbReference>
<evidence type="ECO:0000256" key="4">
    <source>
        <dbReference type="PIRSR" id="PIRSR606710-2"/>
    </source>
</evidence>
<dbReference type="PANTHER" id="PTHR42812">
    <property type="entry name" value="BETA-XYLOSIDASE"/>
    <property type="match status" value="1"/>
</dbReference>
<dbReference type="SUPFAM" id="SSF75005">
    <property type="entry name" value="Arabinanase/levansucrase/invertase"/>
    <property type="match status" value="1"/>
</dbReference>
<feature type="site" description="Important for catalytic activity, responsible for pKa modulation of the active site Glu and correct orientation of both the proton donor and substrate" evidence="4">
    <location>
        <position position="182"/>
    </location>
</feature>
<dbReference type="CDD" id="cd08982">
    <property type="entry name" value="GH43-like"/>
    <property type="match status" value="1"/>
</dbReference>
<dbReference type="Proteomes" id="UP000560000">
    <property type="component" value="Unassembled WGS sequence"/>
</dbReference>
<feature type="chain" id="PRO_5032791508" description="Coagulation factor 5/8 type domain protein" evidence="5">
    <location>
        <begin position="37"/>
        <end position="626"/>
    </location>
</feature>
<protein>
    <recommendedName>
        <fullName evidence="10">Coagulation factor 5/8 type domain protein</fullName>
    </recommendedName>
</protein>
<dbReference type="InterPro" id="IPR023296">
    <property type="entry name" value="Glyco_hydro_beta-prop_sf"/>
</dbReference>
<dbReference type="InterPro" id="IPR036116">
    <property type="entry name" value="FN3_sf"/>
</dbReference>
<reference evidence="8 9" key="1">
    <citation type="submission" date="2020-08" db="EMBL/GenBank/DDBJ databases">
        <title>Genomic Encyclopedia of Type Strains, Phase IV (KMG-IV): sequencing the most valuable type-strain genomes for metagenomic binning, comparative biology and taxonomic classification.</title>
        <authorList>
            <person name="Goeker M."/>
        </authorList>
    </citation>
    <scope>NUCLEOTIDE SEQUENCE [LARGE SCALE GENOMIC DNA]</scope>
    <source>
        <strain evidence="8 9">DSM 107085</strain>
    </source>
</reference>
<keyword evidence="2" id="KW-0378">Hydrolase</keyword>
<dbReference type="GO" id="GO:0005975">
    <property type="term" value="P:carbohydrate metabolic process"/>
    <property type="evidence" value="ECO:0007669"/>
    <property type="project" value="InterPro"/>
</dbReference>
<evidence type="ECO:0000256" key="2">
    <source>
        <dbReference type="ARBA" id="ARBA00022801"/>
    </source>
</evidence>
<dbReference type="InterPro" id="IPR003961">
    <property type="entry name" value="FN3_dom"/>
</dbReference>
<dbReference type="EMBL" id="JACHET010000001">
    <property type="protein sequence ID" value="MBB6184416.1"/>
    <property type="molecule type" value="Genomic_DNA"/>
</dbReference>
<evidence type="ECO:0000256" key="1">
    <source>
        <dbReference type="ARBA" id="ARBA00009865"/>
    </source>
</evidence>
<proteinExistence type="inferred from homology"/>
<dbReference type="Gene3D" id="2.115.10.20">
    <property type="entry name" value="Glycosyl hydrolase domain, family 43"/>
    <property type="match status" value="1"/>
</dbReference>
<name>A0A841KGW6_9GAMM</name>
<comment type="caution">
    <text evidence="8">The sequence shown here is derived from an EMBL/GenBank/DDBJ whole genome shotgun (WGS) entry which is preliminary data.</text>
</comment>
<dbReference type="Gene3D" id="2.60.40.10">
    <property type="entry name" value="Immunoglobulins"/>
    <property type="match status" value="1"/>
</dbReference>
<dbReference type="CDD" id="cd00063">
    <property type="entry name" value="FN3"/>
    <property type="match status" value="1"/>
</dbReference>
<evidence type="ECO:0000256" key="5">
    <source>
        <dbReference type="SAM" id="SignalP"/>
    </source>
</evidence>
<evidence type="ECO:0008006" key="10">
    <source>
        <dbReference type="Google" id="ProtNLM"/>
    </source>
</evidence>
<dbReference type="RefSeq" id="WP_235205258.1">
    <property type="nucleotide sequence ID" value="NZ_JACHET010000001.1"/>
</dbReference>
<dbReference type="PROSITE" id="PS50853">
    <property type="entry name" value="FN3"/>
    <property type="match status" value="1"/>
</dbReference>
<keyword evidence="5" id="KW-0732">Signal</keyword>
<evidence type="ECO:0000259" key="7">
    <source>
        <dbReference type="PROSITE" id="PS50853"/>
    </source>
</evidence>
<dbReference type="PROSITE" id="PS50022">
    <property type="entry name" value="FA58C_3"/>
    <property type="match status" value="1"/>
</dbReference>
<dbReference type="Pfam" id="PF00754">
    <property type="entry name" value="F5_F8_type_C"/>
    <property type="match status" value="1"/>
</dbReference>
<organism evidence="8 9">
    <name type="scientific">Oleiagrimonas soli</name>
    <dbReference type="NCBI Taxonomy" id="1543381"/>
    <lineage>
        <taxon>Bacteria</taxon>
        <taxon>Pseudomonadati</taxon>
        <taxon>Pseudomonadota</taxon>
        <taxon>Gammaproteobacteria</taxon>
        <taxon>Lysobacterales</taxon>
        <taxon>Rhodanobacteraceae</taxon>
        <taxon>Oleiagrimonas</taxon>
    </lineage>
</organism>
<accession>A0A841KGW6</accession>
<comment type="similarity">
    <text evidence="1">Belongs to the glycosyl hydrolase 43 family.</text>
</comment>
<dbReference type="AlphaFoldDB" id="A0A841KGW6"/>
<dbReference type="InterPro" id="IPR006710">
    <property type="entry name" value="Glyco_hydro_43"/>
</dbReference>
<dbReference type="SMART" id="SM00060">
    <property type="entry name" value="FN3"/>
    <property type="match status" value="1"/>
</dbReference>
<dbReference type="GO" id="GO:0004553">
    <property type="term" value="F:hydrolase activity, hydrolyzing O-glycosyl compounds"/>
    <property type="evidence" value="ECO:0007669"/>
    <property type="project" value="InterPro"/>
</dbReference>
<gene>
    <name evidence="8" type="ORF">HNQ86_001761</name>
</gene>
<evidence type="ECO:0000313" key="8">
    <source>
        <dbReference type="EMBL" id="MBB6184416.1"/>
    </source>
</evidence>
<keyword evidence="3" id="KW-0326">Glycosidase</keyword>
<dbReference type="InterPro" id="IPR051795">
    <property type="entry name" value="Glycosyl_Hydrlase_43"/>
</dbReference>
<dbReference type="InterPro" id="IPR008979">
    <property type="entry name" value="Galactose-bd-like_sf"/>
</dbReference>
<dbReference type="InterPro" id="IPR013783">
    <property type="entry name" value="Ig-like_fold"/>
</dbReference>